<organism evidence="2 3">
    <name type="scientific">Ideonella livida</name>
    <dbReference type="NCBI Taxonomy" id="2707176"/>
    <lineage>
        <taxon>Bacteria</taxon>
        <taxon>Pseudomonadati</taxon>
        <taxon>Pseudomonadota</taxon>
        <taxon>Betaproteobacteria</taxon>
        <taxon>Burkholderiales</taxon>
        <taxon>Sphaerotilaceae</taxon>
        <taxon>Ideonella</taxon>
    </lineage>
</organism>
<evidence type="ECO:0000313" key="3">
    <source>
        <dbReference type="Proteomes" id="UP000484255"/>
    </source>
</evidence>
<reference evidence="2 3" key="1">
    <citation type="submission" date="2020-02" db="EMBL/GenBank/DDBJ databases">
        <title>Ideonella bacterium strain TBM-1.</title>
        <authorList>
            <person name="Chen W.-M."/>
        </authorList>
    </citation>
    <scope>NUCLEOTIDE SEQUENCE [LARGE SCALE GENOMIC DNA]</scope>
    <source>
        <strain evidence="2 3">TBM-1</strain>
    </source>
</reference>
<name>A0A7C9TKP6_9BURK</name>
<feature type="region of interest" description="Disordered" evidence="1">
    <location>
        <begin position="1"/>
        <end position="22"/>
    </location>
</feature>
<dbReference type="RefSeq" id="WP_163458931.1">
    <property type="nucleotide sequence ID" value="NZ_JAAGOH010000023.1"/>
</dbReference>
<proteinExistence type="predicted"/>
<evidence type="ECO:0000256" key="1">
    <source>
        <dbReference type="SAM" id="MobiDB-lite"/>
    </source>
</evidence>
<dbReference type="AlphaFoldDB" id="A0A7C9TKP6"/>
<dbReference type="Proteomes" id="UP000484255">
    <property type="component" value="Unassembled WGS sequence"/>
</dbReference>
<comment type="caution">
    <text evidence="2">The sequence shown here is derived from an EMBL/GenBank/DDBJ whole genome shotgun (WGS) entry which is preliminary data.</text>
</comment>
<protein>
    <submittedName>
        <fullName evidence="2">Uncharacterized protein</fullName>
    </submittedName>
</protein>
<evidence type="ECO:0000313" key="2">
    <source>
        <dbReference type="EMBL" id="NDY92881.1"/>
    </source>
</evidence>
<dbReference type="EMBL" id="JAAGOH010000023">
    <property type="protein sequence ID" value="NDY92881.1"/>
    <property type="molecule type" value="Genomic_DNA"/>
</dbReference>
<keyword evidence="3" id="KW-1185">Reference proteome</keyword>
<accession>A0A7C9TKP6</accession>
<sequence>MTRPLPAGRHAASVSIRSGHGTASHDRVLRLNLDFRSPRLALRHAAAEGRAWVRSQDLS</sequence>
<gene>
    <name evidence="2" type="ORF">G3A44_16940</name>
</gene>